<dbReference type="EMBL" id="CP026538">
    <property type="protein sequence ID" value="QAZ67020.1"/>
    <property type="molecule type" value="Genomic_DNA"/>
</dbReference>
<dbReference type="RefSeq" id="WP_129351175.1">
    <property type="nucleotide sequence ID" value="NZ_CP026538.1"/>
</dbReference>
<name>A0A4P6HM52_9BACT</name>
<dbReference type="KEGG" id="dcb:C3Y92_07160"/>
<dbReference type="OrthoDB" id="8451539at2"/>
<evidence type="ECO:0000313" key="2">
    <source>
        <dbReference type="Proteomes" id="UP000293296"/>
    </source>
</evidence>
<dbReference type="AlphaFoldDB" id="A0A4P6HM52"/>
<proteinExistence type="predicted"/>
<reference evidence="1 2" key="1">
    <citation type="submission" date="2018-02" db="EMBL/GenBank/DDBJ databases">
        <title>Genome sequence of Desulfovibrio carbinolicus DSM 3852.</title>
        <authorList>
            <person name="Wilbanks E."/>
            <person name="Skennerton C.T."/>
            <person name="Orphan V.J."/>
        </authorList>
    </citation>
    <scope>NUCLEOTIDE SEQUENCE [LARGE SCALE GENOMIC DNA]</scope>
    <source>
        <strain evidence="1 2">DSM 3852</strain>
    </source>
</reference>
<evidence type="ECO:0000313" key="1">
    <source>
        <dbReference type="EMBL" id="QAZ67020.1"/>
    </source>
</evidence>
<dbReference type="Proteomes" id="UP000293296">
    <property type="component" value="Chromosome"/>
</dbReference>
<sequence length="79" mass="8437">MSNRLARYGWNILLGLDQFLSVLTGGDPDETVSSRAGKAAAAGSRLGRLLEMGLDAVFGAGHCRRSIEPDEGGERVARY</sequence>
<organism evidence="1 2">
    <name type="scientific">Solidesulfovibrio carbinolicus</name>
    <dbReference type="NCBI Taxonomy" id="296842"/>
    <lineage>
        <taxon>Bacteria</taxon>
        <taxon>Pseudomonadati</taxon>
        <taxon>Thermodesulfobacteriota</taxon>
        <taxon>Desulfovibrionia</taxon>
        <taxon>Desulfovibrionales</taxon>
        <taxon>Desulfovibrionaceae</taxon>
        <taxon>Solidesulfovibrio</taxon>
    </lineage>
</organism>
<accession>A0A4P6HM52</accession>
<gene>
    <name evidence="1" type="ORF">C3Y92_07160</name>
</gene>
<protein>
    <submittedName>
        <fullName evidence="1">Uncharacterized protein</fullName>
    </submittedName>
</protein>
<keyword evidence="2" id="KW-1185">Reference proteome</keyword>